<evidence type="ECO:0000256" key="2">
    <source>
        <dbReference type="ARBA" id="ARBA00022723"/>
    </source>
</evidence>
<accession>A0A7S1M5K9</accession>
<evidence type="ECO:0000256" key="6">
    <source>
        <dbReference type="PROSITE-ProRule" id="PRU00042"/>
    </source>
</evidence>
<dbReference type="SUPFAM" id="SSF57667">
    <property type="entry name" value="beta-beta-alpha zinc fingers"/>
    <property type="match status" value="2"/>
</dbReference>
<feature type="region of interest" description="Disordered" evidence="7">
    <location>
        <begin position="318"/>
        <end position="359"/>
    </location>
</feature>
<organism evidence="10">
    <name type="scientific">Neobodo designis</name>
    <name type="common">Flagellated protozoan</name>
    <name type="synonym">Bodo designis</name>
    <dbReference type="NCBI Taxonomy" id="312471"/>
    <lineage>
        <taxon>Eukaryota</taxon>
        <taxon>Discoba</taxon>
        <taxon>Euglenozoa</taxon>
        <taxon>Kinetoplastea</taxon>
        <taxon>Metakinetoplastina</taxon>
        <taxon>Neobodonida</taxon>
        <taxon>Neobodo</taxon>
    </lineage>
</organism>
<evidence type="ECO:0000256" key="4">
    <source>
        <dbReference type="ARBA" id="ARBA00022833"/>
    </source>
</evidence>
<dbReference type="PROSITE" id="PS50157">
    <property type="entry name" value="ZINC_FINGER_C2H2_2"/>
    <property type="match status" value="1"/>
</dbReference>
<dbReference type="Gene3D" id="3.30.160.60">
    <property type="entry name" value="Classic Zinc Finger"/>
    <property type="match status" value="1"/>
</dbReference>
<dbReference type="InterPro" id="IPR013087">
    <property type="entry name" value="Znf_C2H2_type"/>
</dbReference>
<protein>
    <recommendedName>
        <fullName evidence="11">C2H2-type domain-containing protein</fullName>
    </recommendedName>
</protein>
<dbReference type="GO" id="GO:0005634">
    <property type="term" value="C:nucleus"/>
    <property type="evidence" value="ECO:0007669"/>
    <property type="project" value="UniProtKB-SubCell"/>
</dbReference>
<feature type="domain" description="C2H2-type" evidence="8">
    <location>
        <begin position="509"/>
        <end position="537"/>
    </location>
</feature>
<dbReference type="SMART" id="SM00451">
    <property type="entry name" value="ZnF_U1"/>
    <property type="match status" value="2"/>
</dbReference>
<evidence type="ECO:0000256" key="5">
    <source>
        <dbReference type="ARBA" id="ARBA00023242"/>
    </source>
</evidence>
<feature type="region of interest" description="Disordered" evidence="7">
    <location>
        <begin position="482"/>
        <end position="501"/>
    </location>
</feature>
<dbReference type="SMART" id="SM00355">
    <property type="entry name" value="ZnF_C2H2"/>
    <property type="match status" value="3"/>
</dbReference>
<dbReference type="InterPro" id="IPR036236">
    <property type="entry name" value="Znf_C2H2_sf"/>
</dbReference>
<gene>
    <name evidence="10" type="ORF">NDES1114_LOCUS18174</name>
</gene>
<dbReference type="PROSITE" id="PS50171">
    <property type="entry name" value="ZF_MATRIN"/>
    <property type="match status" value="1"/>
</dbReference>
<dbReference type="EMBL" id="HBGF01027425">
    <property type="protein sequence ID" value="CAD9122608.1"/>
    <property type="molecule type" value="Transcribed_RNA"/>
</dbReference>
<evidence type="ECO:0000313" key="10">
    <source>
        <dbReference type="EMBL" id="CAD9122608.1"/>
    </source>
</evidence>
<feature type="region of interest" description="Disordered" evidence="7">
    <location>
        <begin position="180"/>
        <end position="213"/>
    </location>
</feature>
<reference evidence="10" key="1">
    <citation type="submission" date="2021-01" db="EMBL/GenBank/DDBJ databases">
        <authorList>
            <person name="Corre E."/>
            <person name="Pelletier E."/>
            <person name="Niang G."/>
            <person name="Scheremetjew M."/>
            <person name="Finn R."/>
            <person name="Kale V."/>
            <person name="Holt S."/>
            <person name="Cochrane G."/>
            <person name="Meng A."/>
            <person name="Brown T."/>
            <person name="Cohen L."/>
        </authorList>
    </citation>
    <scope>NUCLEOTIDE SEQUENCE</scope>
    <source>
        <strain evidence="10">CCAP 1951/1</strain>
    </source>
</reference>
<dbReference type="GO" id="GO:0003676">
    <property type="term" value="F:nucleic acid binding"/>
    <property type="evidence" value="ECO:0007669"/>
    <property type="project" value="InterPro"/>
</dbReference>
<keyword evidence="3 6" id="KW-0863">Zinc-finger</keyword>
<name>A0A7S1M5K9_NEODS</name>
<feature type="compositionally biased region" description="Low complexity" evidence="7">
    <location>
        <begin position="322"/>
        <end position="336"/>
    </location>
</feature>
<evidence type="ECO:0000259" key="8">
    <source>
        <dbReference type="PROSITE" id="PS50157"/>
    </source>
</evidence>
<dbReference type="Pfam" id="PF12874">
    <property type="entry name" value="zf-met"/>
    <property type="match status" value="2"/>
</dbReference>
<feature type="compositionally biased region" description="Acidic residues" evidence="7">
    <location>
        <begin position="188"/>
        <end position="213"/>
    </location>
</feature>
<proteinExistence type="predicted"/>
<dbReference type="InterPro" id="IPR000690">
    <property type="entry name" value="Matrin/U1-C_Znf_C2H2"/>
</dbReference>
<evidence type="ECO:0000256" key="1">
    <source>
        <dbReference type="ARBA" id="ARBA00004123"/>
    </source>
</evidence>
<evidence type="ECO:0000256" key="7">
    <source>
        <dbReference type="SAM" id="MobiDB-lite"/>
    </source>
</evidence>
<dbReference type="GO" id="GO:0008270">
    <property type="term" value="F:zinc ion binding"/>
    <property type="evidence" value="ECO:0007669"/>
    <property type="project" value="UniProtKB-KW"/>
</dbReference>
<comment type="subcellular location">
    <subcellularLocation>
        <location evidence="1">Nucleus</location>
    </subcellularLocation>
</comment>
<dbReference type="PROSITE" id="PS00028">
    <property type="entry name" value="ZINC_FINGER_C2H2_1"/>
    <property type="match status" value="2"/>
</dbReference>
<keyword evidence="5" id="KW-0539">Nucleus</keyword>
<evidence type="ECO:0000256" key="3">
    <source>
        <dbReference type="ARBA" id="ARBA00022771"/>
    </source>
</evidence>
<keyword evidence="4" id="KW-0862">Zinc</keyword>
<dbReference type="InterPro" id="IPR003604">
    <property type="entry name" value="Matrin/U1-like-C_Znf_C2H2"/>
</dbReference>
<evidence type="ECO:0008006" key="11">
    <source>
        <dbReference type="Google" id="ProtNLM"/>
    </source>
</evidence>
<evidence type="ECO:0000259" key="9">
    <source>
        <dbReference type="PROSITE" id="PS50171"/>
    </source>
</evidence>
<keyword evidence="2" id="KW-0479">Metal-binding</keyword>
<feature type="domain" description="Matrin-type" evidence="9">
    <location>
        <begin position="427"/>
        <end position="457"/>
    </location>
</feature>
<sequence length="556" mass="59000">MSDATDSLYIVRLIGKVDADGVDDARRSLKRLSCTMERFANPECLNFATTDTREGLAAYFRFVLATHTTDGSHLPISIVVVYAGAFAVSKGTCRLVLRSSPKEEKVDVFDMLHGIVGEAATPRAVHLSVLVDSACPVLIGTSSKSRCVRPDAVEKTLADVSDRVQGMVMWPVATVSGDISFRRRPDSDSDSDSSDSDSDSGSSDDADERYDDDAGTVVSTAITATLEAVAGTTPLRESVAKLRRVASEKMKQHADMGVVASADWCGHWLQRPPRARDNVAMPLTAVAHAGAPVAVHAQSNRDTQDACVQAGTLNVNAPAFTPPSSVQSVSGSTASQLPAHSAPRTEAAPQEAGAGFGTKPVCAGGDDGRRGIFYCEVCQCDVFGDHNWALHLASEKHKRREILTNPEMAGKLDATQTAMLVNPKNFYKCDVCNVVISGQANILQHVNGAQHKKNAARKGIVLPDPEVEAGYAPAPTMAVPPPPSVPTYASTPSANSQAPSSSDPVYYAAECKACNQRFANDSDLLDHCARVHGSDSYSRAFATTEPSAHTLAPVGY</sequence>
<dbReference type="AlphaFoldDB" id="A0A7S1M5K9"/>